<comment type="caution">
    <text evidence="1">The sequence shown here is derived from an EMBL/GenBank/DDBJ whole genome shotgun (WGS) entry which is preliminary data.</text>
</comment>
<sequence length="29" mass="3269">GIFVYAYTSFVSSLLVPTKTIEKYKRIGS</sequence>
<evidence type="ECO:0000313" key="1">
    <source>
        <dbReference type="EMBL" id="GAG49861.1"/>
    </source>
</evidence>
<gene>
    <name evidence="1" type="ORF">S01H1_77258</name>
</gene>
<dbReference type="AlphaFoldDB" id="X0ZNT4"/>
<dbReference type="EMBL" id="BARS01051916">
    <property type="protein sequence ID" value="GAG49861.1"/>
    <property type="molecule type" value="Genomic_DNA"/>
</dbReference>
<organism evidence="1">
    <name type="scientific">marine sediment metagenome</name>
    <dbReference type="NCBI Taxonomy" id="412755"/>
    <lineage>
        <taxon>unclassified sequences</taxon>
        <taxon>metagenomes</taxon>
        <taxon>ecological metagenomes</taxon>
    </lineage>
</organism>
<name>X0ZNT4_9ZZZZ</name>
<proteinExistence type="predicted"/>
<feature type="non-terminal residue" evidence="1">
    <location>
        <position position="1"/>
    </location>
</feature>
<accession>X0ZNT4</accession>
<protein>
    <submittedName>
        <fullName evidence="1">Uncharacterized protein</fullName>
    </submittedName>
</protein>
<reference evidence="1" key="1">
    <citation type="journal article" date="2014" name="Front. Microbiol.">
        <title>High frequency of phylogenetically diverse reductive dehalogenase-homologous genes in deep subseafloor sedimentary metagenomes.</title>
        <authorList>
            <person name="Kawai M."/>
            <person name="Futagami T."/>
            <person name="Toyoda A."/>
            <person name="Takaki Y."/>
            <person name="Nishi S."/>
            <person name="Hori S."/>
            <person name="Arai W."/>
            <person name="Tsubouchi T."/>
            <person name="Morono Y."/>
            <person name="Uchiyama I."/>
            <person name="Ito T."/>
            <person name="Fujiyama A."/>
            <person name="Inagaki F."/>
            <person name="Takami H."/>
        </authorList>
    </citation>
    <scope>NUCLEOTIDE SEQUENCE</scope>
    <source>
        <strain evidence="1">Expedition CK06-06</strain>
    </source>
</reference>